<evidence type="ECO:0000313" key="5">
    <source>
        <dbReference type="EMBL" id="QLH12851.1"/>
    </source>
</evidence>
<gene>
    <name evidence="6" type="ORF">BDE18_2579</name>
    <name evidence="4" type="ORF">ESD82_00065</name>
    <name evidence="5" type="ORF">HYQ43_00595</name>
</gene>
<reference evidence="4 8" key="2">
    <citation type="submission" date="2019-01" db="EMBL/GenBank/DDBJ databases">
        <title>Complete Genome Sequence and Annotation of the Paracoccus pantotrophus type strain DSM 2944.</title>
        <authorList>
            <person name="Bockwoldt J.A."/>
            <person name="Zimmermann M."/>
            <person name="Tiso T."/>
            <person name="Blank L.M."/>
        </authorList>
    </citation>
    <scope>NUCLEOTIDE SEQUENCE [LARGE SCALE GENOMIC DNA]</scope>
    <source>
        <strain evidence="4 8">DSM 2944</strain>
    </source>
</reference>
<dbReference type="GeneID" id="51368929"/>
<evidence type="ECO:0000313" key="7">
    <source>
        <dbReference type="Proteomes" id="UP000273626"/>
    </source>
</evidence>
<dbReference type="OrthoDB" id="9786516at2"/>
<reference evidence="5 9" key="3">
    <citation type="submission" date="2020-07" db="EMBL/GenBank/DDBJ databases">
        <title>The complete genome of Paracoccus pantotrophus ACCC 10489.</title>
        <authorList>
            <person name="Si Y."/>
        </authorList>
    </citation>
    <scope>NUCLEOTIDE SEQUENCE [LARGE SCALE GENOMIC DNA]</scope>
    <source>
        <strain evidence="5 9">ACCC10489</strain>
    </source>
</reference>
<name>A0A1I5FFV7_PARPN</name>
<feature type="domain" description="Phage capsid-like C-terminal" evidence="3">
    <location>
        <begin position="102"/>
        <end position="387"/>
    </location>
</feature>
<dbReference type="EMBL" id="CP044423">
    <property type="protein sequence ID" value="QFG34670.1"/>
    <property type="molecule type" value="Genomic_DNA"/>
</dbReference>
<dbReference type="Proteomes" id="UP000326453">
    <property type="component" value="Chromosome 2"/>
</dbReference>
<dbReference type="AlphaFoldDB" id="A0A1I5FFV7"/>
<accession>A0A1I5FFV7</accession>
<feature type="coiled-coil region" evidence="2">
    <location>
        <begin position="24"/>
        <end position="51"/>
    </location>
</feature>
<evidence type="ECO:0000313" key="4">
    <source>
        <dbReference type="EMBL" id="QFG34670.1"/>
    </source>
</evidence>
<evidence type="ECO:0000313" key="8">
    <source>
        <dbReference type="Proteomes" id="UP000326453"/>
    </source>
</evidence>
<dbReference type="Gene3D" id="3.30.2320.10">
    <property type="entry name" value="hypothetical protein PF0899 domain"/>
    <property type="match status" value="1"/>
</dbReference>
<dbReference type="EMBL" id="RBLI01000002">
    <property type="protein sequence ID" value="RKS43762.1"/>
    <property type="molecule type" value="Genomic_DNA"/>
</dbReference>
<dbReference type="Pfam" id="PF05065">
    <property type="entry name" value="Phage_capsid"/>
    <property type="match status" value="1"/>
</dbReference>
<dbReference type="Gene3D" id="3.30.2400.10">
    <property type="entry name" value="Major capsid protein gp5"/>
    <property type="match status" value="1"/>
</dbReference>
<keyword evidence="2" id="KW-0175">Coiled coil</keyword>
<evidence type="ECO:0000256" key="1">
    <source>
        <dbReference type="ARBA" id="ARBA00004328"/>
    </source>
</evidence>
<dbReference type="NCBIfam" id="TIGR01554">
    <property type="entry name" value="major_cap_HK97"/>
    <property type="match status" value="1"/>
</dbReference>
<dbReference type="Proteomes" id="UP000509322">
    <property type="component" value="Chromosome 1"/>
</dbReference>
<comment type="subcellular location">
    <subcellularLocation>
        <location evidence="1">Virion</location>
    </subcellularLocation>
</comment>
<dbReference type="InterPro" id="IPR024455">
    <property type="entry name" value="Phage_capsid"/>
</dbReference>
<evidence type="ECO:0000256" key="2">
    <source>
        <dbReference type="SAM" id="Coils"/>
    </source>
</evidence>
<keyword evidence="7" id="KW-1185">Reference proteome</keyword>
<dbReference type="SUPFAM" id="SSF56563">
    <property type="entry name" value="Major capsid protein gp5"/>
    <property type="match status" value="1"/>
</dbReference>
<dbReference type="EMBL" id="CP058689">
    <property type="protein sequence ID" value="QLH12851.1"/>
    <property type="molecule type" value="Genomic_DNA"/>
</dbReference>
<protein>
    <submittedName>
        <fullName evidence="5 6">Phage major capsid protein</fullName>
    </submittedName>
</protein>
<evidence type="ECO:0000313" key="6">
    <source>
        <dbReference type="EMBL" id="RKS43762.1"/>
    </source>
</evidence>
<evidence type="ECO:0000313" key="9">
    <source>
        <dbReference type="Proteomes" id="UP000509322"/>
    </source>
</evidence>
<reference evidence="6 7" key="1">
    <citation type="submission" date="2018-10" db="EMBL/GenBank/DDBJ databases">
        <title>Genomic Encyclopedia of Archaeal and Bacterial Type Strains, Phase II (KMG-II): from individual species to whole genera.</title>
        <authorList>
            <person name="Goeker M."/>
        </authorList>
    </citation>
    <scope>NUCLEOTIDE SEQUENCE [LARGE SCALE GENOMIC DNA]</scope>
    <source>
        <strain evidence="7">ATCC 35512 / DSM 2944 / CIP 106514 / LMD 82.5 / NBRC 102493 / NCCB 82005 / GB17</strain>
        <strain evidence="6">DSM 2944</strain>
    </source>
</reference>
<dbReference type="Proteomes" id="UP000273626">
    <property type="component" value="Unassembled WGS sequence"/>
</dbReference>
<proteinExistence type="predicted"/>
<dbReference type="RefSeq" id="WP_024843690.1">
    <property type="nucleotide sequence ID" value="NZ_CP038206.1"/>
</dbReference>
<organism evidence="5 9">
    <name type="scientific">Paracoccus pantotrophus</name>
    <name type="common">Thiosphaera pantotropha</name>
    <dbReference type="NCBI Taxonomy" id="82367"/>
    <lineage>
        <taxon>Bacteria</taxon>
        <taxon>Pseudomonadati</taxon>
        <taxon>Pseudomonadota</taxon>
        <taxon>Alphaproteobacteria</taxon>
        <taxon>Rhodobacterales</taxon>
        <taxon>Paracoccaceae</taxon>
        <taxon>Paracoccus</taxon>
    </lineage>
</organism>
<evidence type="ECO:0000259" key="3">
    <source>
        <dbReference type="Pfam" id="PF05065"/>
    </source>
</evidence>
<sequence>MTEVKAAAGADVPGDLGAEMLGFVQELKAFRSEIQNRLEAQETRMTMLDRKTISRPRAPLSAEADQGAPHQKAFDAYIRHGDDGALRGLPLEGKAMTTTSDGGFLAAPTVAMQVQEALNVTASLRRVANVVTVESASYEVLVDMGDIAHGWAAETAAQAETGTPSVQRVVIPVHELSAMPKASQRLLDDAAFDVETWLAGRIAEKFARAEATAFISGDGVNKPRGLLTHAKAPNGSATNVQIGTIPSGGTGDFAATNPANALIDLVYALGAQYRANASFVMNSKTAAAVRKMRDADGRFLWADSLAMGQPAQLLGYPVLVCEDMPDIAQGSHSIGFGDFRSAYTIVERPDLRVLRDPFSAKPHVLFYASKRVGGGVTDARAVKLMVFG</sequence>
<dbReference type="InterPro" id="IPR054612">
    <property type="entry name" value="Phage_capsid-like_C"/>
</dbReference>
<dbReference type="KEGG" id="ppan:ESD82_00065"/>